<protein>
    <submittedName>
        <fullName evidence="2">(wild Malaysian banana) hypothetical protein</fullName>
    </submittedName>
</protein>
<dbReference type="Gramene" id="Ma10_t31000.1">
    <property type="protein sequence ID" value="Ma10_p31000.1"/>
    <property type="gene ID" value="Ma10_g31000"/>
</dbReference>
<dbReference type="KEGG" id="mus:103970010"/>
<reference evidence="2" key="1">
    <citation type="submission" date="2021-03" db="EMBL/GenBank/DDBJ databases">
        <authorList>
            <consortium name="Genoscope - CEA"/>
            <person name="William W."/>
        </authorList>
    </citation>
    <scope>NUCLEOTIDE SEQUENCE</scope>
    <source>
        <strain evidence="2">Doubled-haploid Pahang</strain>
    </source>
</reference>
<name>A0A804L2A6_MUSAM</name>
<dbReference type="InterPro" id="IPR003676">
    <property type="entry name" value="SAUR_fam"/>
</dbReference>
<evidence type="ECO:0000313" key="3">
    <source>
        <dbReference type="EnsemblPlants" id="Ma10_p31000.1"/>
    </source>
</evidence>
<gene>
    <name evidence="2" type="ORF">GSMUA_333360.1</name>
</gene>
<dbReference type="OMA" id="VEYGFEQ"/>
<keyword evidence="4" id="KW-1185">Reference proteome</keyword>
<dbReference type="PANTHER" id="PTHR31374">
    <property type="entry name" value="AUXIN-INDUCED PROTEIN-LIKE-RELATED"/>
    <property type="match status" value="1"/>
</dbReference>
<dbReference type="AlphaFoldDB" id="A0A804L2A6"/>
<comment type="similarity">
    <text evidence="1">Belongs to the ARG7 family.</text>
</comment>
<dbReference type="Proteomes" id="UP000012960">
    <property type="component" value="Unplaced"/>
</dbReference>
<dbReference type="EMBL" id="HG996476">
    <property type="protein sequence ID" value="CAG1855110.1"/>
    <property type="molecule type" value="Genomic_DNA"/>
</dbReference>
<dbReference type="PANTHER" id="PTHR31374:SF203">
    <property type="entry name" value="AUXIN-RESPONSIVE PROTEIN SAUR71-LIKE"/>
    <property type="match status" value="1"/>
</dbReference>
<reference evidence="3" key="2">
    <citation type="submission" date="2021-05" db="UniProtKB">
        <authorList>
            <consortium name="EnsemblPlants"/>
        </authorList>
    </citation>
    <scope>IDENTIFICATION</scope>
    <source>
        <strain evidence="3">subsp. malaccensis</strain>
    </source>
</reference>
<sequence length="129" mass="14497">MLTIREIVQLKQVIRQWRQRLSCQPGEVATVPAGYVPLYVGLEGKRFVVPARFLKLPVFVDLLKRAEVEYGFEQAGGLAIPCDSDFFQWVVDALRRNQASFGQLSFDELHDLFSRHCDAGPCNATTPAA</sequence>
<evidence type="ECO:0000256" key="1">
    <source>
        <dbReference type="ARBA" id="ARBA00006974"/>
    </source>
</evidence>
<dbReference type="EnsemblPlants" id="Ma10_t31000.1">
    <property type="protein sequence ID" value="Ma10_p31000.1"/>
    <property type="gene ID" value="Ma10_g31000"/>
</dbReference>
<dbReference type="Pfam" id="PF02519">
    <property type="entry name" value="Auxin_inducible"/>
    <property type="match status" value="1"/>
</dbReference>
<evidence type="ECO:0000313" key="4">
    <source>
        <dbReference type="Proteomes" id="UP000012960"/>
    </source>
</evidence>
<accession>A0A804L2A6</accession>
<dbReference type="InParanoid" id="A0A804L2A6"/>
<proteinExistence type="inferred from homology"/>
<dbReference type="GO" id="GO:0009733">
    <property type="term" value="P:response to auxin"/>
    <property type="evidence" value="ECO:0007669"/>
    <property type="project" value="InterPro"/>
</dbReference>
<dbReference type="OrthoDB" id="762405at2759"/>
<evidence type="ECO:0000313" key="2">
    <source>
        <dbReference type="EMBL" id="CAG1855110.1"/>
    </source>
</evidence>
<organism evidence="3 4">
    <name type="scientific">Musa acuminata subsp. malaccensis</name>
    <name type="common">Wild banana</name>
    <name type="synonym">Musa malaccensis</name>
    <dbReference type="NCBI Taxonomy" id="214687"/>
    <lineage>
        <taxon>Eukaryota</taxon>
        <taxon>Viridiplantae</taxon>
        <taxon>Streptophyta</taxon>
        <taxon>Embryophyta</taxon>
        <taxon>Tracheophyta</taxon>
        <taxon>Spermatophyta</taxon>
        <taxon>Magnoliopsida</taxon>
        <taxon>Liliopsida</taxon>
        <taxon>Zingiberales</taxon>
        <taxon>Musaceae</taxon>
        <taxon>Musa</taxon>
    </lineage>
</organism>